<evidence type="ECO:0000313" key="1">
    <source>
        <dbReference type="EMBL" id="KAH7030859.1"/>
    </source>
</evidence>
<dbReference type="EMBL" id="JAGTJQ010000005">
    <property type="protein sequence ID" value="KAH7030859.1"/>
    <property type="molecule type" value="Genomic_DNA"/>
</dbReference>
<proteinExistence type="predicted"/>
<organism evidence="1 2">
    <name type="scientific">Microdochium trichocladiopsis</name>
    <dbReference type="NCBI Taxonomy" id="1682393"/>
    <lineage>
        <taxon>Eukaryota</taxon>
        <taxon>Fungi</taxon>
        <taxon>Dikarya</taxon>
        <taxon>Ascomycota</taxon>
        <taxon>Pezizomycotina</taxon>
        <taxon>Sordariomycetes</taxon>
        <taxon>Xylariomycetidae</taxon>
        <taxon>Xylariales</taxon>
        <taxon>Microdochiaceae</taxon>
        <taxon>Microdochium</taxon>
    </lineage>
</organism>
<protein>
    <submittedName>
        <fullName evidence="1">Uncharacterized protein</fullName>
    </submittedName>
</protein>
<sequence>MANQIDLRVGRGTKLLRRATRNRLHADAIAVRDAAVHASMHMNEKLLVHGTSRPSRVPAGLVGCCFDKTLDRTRWVVSAQHTCGRDACAQYELHHCIRRSPSDQQHAKPRHRPLKALERLMGIVPVRWGVFCPSDFTPCGHCTIAQRGRVELETAAAPLLVVVPGSTGSSLL</sequence>
<dbReference type="Proteomes" id="UP000756346">
    <property type="component" value="Unassembled WGS sequence"/>
</dbReference>
<name>A0A9P9BTW4_9PEZI</name>
<keyword evidence="2" id="KW-1185">Reference proteome</keyword>
<gene>
    <name evidence="1" type="ORF">B0I36DRAFT_322641</name>
</gene>
<comment type="caution">
    <text evidence="1">The sequence shown here is derived from an EMBL/GenBank/DDBJ whole genome shotgun (WGS) entry which is preliminary data.</text>
</comment>
<reference evidence="1" key="1">
    <citation type="journal article" date="2021" name="Nat. Commun.">
        <title>Genetic determinants of endophytism in the Arabidopsis root mycobiome.</title>
        <authorList>
            <person name="Mesny F."/>
            <person name="Miyauchi S."/>
            <person name="Thiergart T."/>
            <person name="Pickel B."/>
            <person name="Atanasova L."/>
            <person name="Karlsson M."/>
            <person name="Huettel B."/>
            <person name="Barry K.W."/>
            <person name="Haridas S."/>
            <person name="Chen C."/>
            <person name="Bauer D."/>
            <person name="Andreopoulos W."/>
            <person name="Pangilinan J."/>
            <person name="LaButti K."/>
            <person name="Riley R."/>
            <person name="Lipzen A."/>
            <person name="Clum A."/>
            <person name="Drula E."/>
            <person name="Henrissat B."/>
            <person name="Kohler A."/>
            <person name="Grigoriev I.V."/>
            <person name="Martin F.M."/>
            <person name="Hacquard S."/>
        </authorList>
    </citation>
    <scope>NUCLEOTIDE SEQUENCE</scope>
    <source>
        <strain evidence="1">MPI-CAGE-CH-0230</strain>
    </source>
</reference>
<accession>A0A9P9BTW4</accession>
<dbReference type="RefSeq" id="XP_046012539.1">
    <property type="nucleotide sequence ID" value="XM_046153878.1"/>
</dbReference>
<dbReference type="AlphaFoldDB" id="A0A9P9BTW4"/>
<evidence type="ECO:0000313" key="2">
    <source>
        <dbReference type="Proteomes" id="UP000756346"/>
    </source>
</evidence>
<dbReference type="GeneID" id="70183424"/>